<evidence type="ECO:0000313" key="1">
    <source>
        <dbReference type="EMBL" id="CAH1156196.1"/>
    </source>
</evidence>
<protein>
    <recommendedName>
        <fullName evidence="3">BED-type domain-containing protein</fullName>
    </recommendedName>
</protein>
<keyword evidence="2" id="KW-1185">Reference proteome</keyword>
<name>A0A9P0GSA8_PHACE</name>
<dbReference type="AlphaFoldDB" id="A0A9P0GSA8"/>
<gene>
    <name evidence="1" type="ORF">PHAECO_LOCUS6058</name>
</gene>
<organism evidence="1 2">
    <name type="scientific">Phaedon cochleariae</name>
    <name type="common">Mustard beetle</name>
    <dbReference type="NCBI Taxonomy" id="80249"/>
    <lineage>
        <taxon>Eukaryota</taxon>
        <taxon>Metazoa</taxon>
        <taxon>Ecdysozoa</taxon>
        <taxon>Arthropoda</taxon>
        <taxon>Hexapoda</taxon>
        <taxon>Insecta</taxon>
        <taxon>Pterygota</taxon>
        <taxon>Neoptera</taxon>
        <taxon>Endopterygota</taxon>
        <taxon>Coleoptera</taxon>
        <taxon>Polyphaga</taxon>
        <taxon>Cucujiformia</taxon>
        <taxon>Chrysomeloidea</taxon>
        <taxon>Chrysomelidae</taxon>
        <taxon>Chrysomelinae</taxon>
        <taxon>Chrysomelini</taxon>
        <taxon>Phaedon</taxon>
    </lineage>
</organism>
<reference evidence="1" key="1">
    <citation type="submission" date="2022-01" db="EMBL/GenBank/DDBJ databases">
        <authorList>
            <person name="King R."/>
        </authorList>
    </citation>
    <scope>NUCLEOTIDE SEQUENCE</scope>
</reference>
<evidence type="ECO:0008006" key="3">
    <source>
        <dbReference type="Google" id="ProtNLM"/>
    </source>
</evidence>
<proteinExistence type="predicted"/>
<reference evidence="1" key="2">
    <citation type="submission" date="2022-10" db="EMBL/GenBank/DDBJ databases">
        <authorList>
            <consortium name="ENA_rothamsted_submissions"/>
            <consortium name="culmorum"/>
            <person name="King R."/>
        </authorList>
    </citation>
    <scope>NUCLEOTIDE SEQUENCE</scope>
</reference>
<evidence type="ECO:0000313" key="2">
    <source>
        <dbReference type="Proteomes" id="UP001153737"/>
    </source>
</evidence>
<dbReference type="EMBL" id="OU896708">
    <property type="protein sequence ID" value="CAH1156196.1"/>
    <property type="molecule type" value="Genomic_DNA"/>
</dbReference>
<sequence length="103" mass="11786">MSSTGRKKDVIWSYFDVVKDNNKKSVTAKCKKCKVIMAGLVQHMKKHIQKCVPSENSQQPMSTIYDSDPDEDLTLAEKFVNACMQNVLNFPIFLMFLIPIINE</sequence>
<accession>A0A9P0GSA8</accession>
<dbReference type="Proteomes" id="UP001153737">
    <property type="component" value="Chromosome 2"/>
</dbReference>